<feature type="compositionally biased region" description="Low complexity" evidence="1">
    <location>
        <begin position="205"/>
        <end position="214"/>
    </location>
</feature>
<comment type="caution">
    <text evidence="4">The sequence shown here is derived from an EMBL/GenBank/DDBJ whole genome shotgun (WGS) entry which is preliminary data.</text>
</comment>
<dbReference type="NCBIfam" id="TIGR01848">
    <property type="entry name" value="PHA_reg_PhaR"/>
    <property type="match status" value="1"/>
</dbReference>
<evidence type="ECO:0000256" key="1">
    <source>
        <dbReference type="SAM" id="MobiDB-lite"/>
    </source>
</evidence>
<dbReference type="AlphaFoldDB" id="A0A7W6LN19"/>
<dbReference type="InterPro" id="IPR007897">
    <property type="entry name" value="PHB_accumulat"/>
</dbReference>
<feature type="compositionally biased region" description="Basic residues" evidence="1">
    <location>
        <begin position="1"/>
        <end position="25"/>
    </location>
</feature>
<dbReference type="Proteomes" id="UP000590524">
    <property type="component" value="Unassembled WGS sequence"/>
</dbReference>
<dbReference type="Pfam" id="PF05233">
    <property type="entry name" value="PHB_acc"/>
    <property type="match status" value="1"/>
</dbReference>
<dbReference type="Pfam" id="PF07879">
    <property type="entry name" value="PHB_acc_N"/>
    <property type="match status" value="1"/>
</dbReference>
<dbReference type="InterPro" id="IPR010134">
    <property type="entry name" value="PHA_reg_PhaR"/>
</dbReference>
<feature type="domain" description="PHA accumulation regulator DNA-binding N-terminal" evidence="3">
    <location>
        <begin position="62"/>
        <end position="122"/>
    </location>
</feature>
<dbReference type="InterPro" id="IPR012909">
    <property type="entry name" value="PHA_DNA-bd_N"/>
</dbReference>
<evidence type="ECO:0000313" key="4">
    <source>
        <dbReference type="EMBL" id="MBB4147246.1"/>
    </source>
</evidence>
<reference evidence="4 5" key="1">
    <citation type="submission" date="2020-08" db="EMBL/GenBank/DDBJ databases">
        <title>Genomic Encyclopedia of Type Strains, Phase IV (KMG-IV): sequencing the most valuable type-strain genomes for metagenomic binning, comparative biology and taxonomic classification.</title>
        <authorList>
            <person name="Goeker M."/>
        </authorList>
    </citation>
    <scope>NUCLEOTIDE SEQUENCE [LARGE SCALE GENOMIC DNA]</scope>
    <source>
        <strain evidence="4 5">DSM 19371</strain>
    </source>
</reference>
<accession>A0A7W6LN19</accession>
<organism evidence="4 5">
    <name type="scientific">Sphingobium scionense</name>
    <dbReference type="NCBI Taxonomy" id="1404341"/>
    <lineage>
        <taxon>Bacteria</taxon>
        <taxon>Pseudomonadati</taxon>
        <taxon>Pseudomonadota</taxon>
        <taxon>Alphaproteobacteria</taxon>
        <taxon>Sphingomonadales</taxon>
        <taxon>Sphingomonadaceae</taxon>
        <taxon>Sphingobium</taxon>
    </lineage>
</organism>
<evidence type="ECO:0000313" key="5">
    <source>
        <dbReference type="Proteomes" id="UP000590524"/>
    </source>
</evidence>
<dbReference type="GO" id="GO:0006355">
    <property type="term" value="P:regulation of DNA-templated transcription"/>
    <property type="evidence" value="ECO:0007669"/>
    <property type="project" value="InterPro"/>
</dbReference>
<protein>
    <submittedName>
        <fullName evidence="4">Polyhydroxyalkanoate synthesis repressor PhaR</fullName>
    </submittedName>
</protein>
<feature type="region of interest" description="Disordered" evidence="1">
    <location>
        <begin position="199"/>
        <end position="219"/>
    </location>
</feature>
<gene>
    <name evidence="4" type="ORF">GGQ90_001012</name>
</gene>
<dbReference type="EMBL" id="JACIEU010000003">
    <property type="protein sequence ID" value="MBB4147246.1"/>
    <property type="molecule type" value="Genomic_DNA"/>
</dbReference>
<keyword evidence="5" id="KW-1185">Reference proteome</keyword>
<feature type="domain" description="PHB accumulation regulatory" evidence="2">
    <location>
        <begin position="126"/>
        <end position="165"/>
    </location>
</feature>
<proteinExistence type="predicted"/>
<evidence type="ECO:0000259" key="3">
    <source>
        <dbReference type="Pfam" id="PF07879"/>
    </source>
</evidence>
<name>A0A7W6LN19_9SPHN</name>
<feature type="region of interest" description="Disordered" evidence="1">
    <location>
        <begin position="1"/>
        <end position="27"/>
    </location>
</feature>
<sequence>MKARRRKSGSPSVSRHKILRKRGKGRGPCCGAASLCANAEGAGEGETGMAKSKAVNESEPVIIKKYANRRLYNTETSSYITLDLLSQMTREGREFVVVDAKSGEDITHNVLTQIIMEEEQRGKNMLPVNFLRQLIAMYGDSMQSMVPQYLEASMDAFRKNQQQFQEAMKGAFGGGPLAEIAKRNMQMFEAAASAFGNGVPGMPGATPSPTPAATEESKDDEIAILKAQLAALNAKIDKLS</sequence>
<evidence type="ECO:0000259" key="2">
    <source>
        <dbReference type="Pfam" id="PF05233"/>
    </source>
</evidence>